<dbReference type="Proteomes" id="UP001603857">
    <property type="component" value="Unassembled WGS sequence"/>
</dbReference>
<dbReference type="EMBL" id="JBGMDY010000011">
    <property type="protein sequence ID" value="KAL2318856.1"/>
    <property type="molecule type" value="Genomic_DNA"/>
</dbReference>
<protein>
    <submittedName>
        <fullName evidence="1">Uncharacterized protein</fullName>
    </submittedName>
</protein>
<accession>A0ABD1L5S9</accession>
<evidence type="ECO:0000313" key="1">
    <source>
        <dbReference type="EMBL" id="KAL2318856.1"/>
    </source>
</evidence>
<evidence type="ECO:0000313" key="2">
    <source>
        <dbReference type="Proteomes" id="UP001603857"/>
    </source>
</evidence>
<name>A0ABD1L5S9_9FABA</name>
<dbReference type="AlphaFoldDB" id="A0ABD1L5S9"/>
<gene>
    <name evidence="1" type="ORF">Fmac_032732</name>
</gene>
<proteinExistence type="predicted"/>
<reference evidence="1 2" key="1">
    <citation type="submission" date="2024-08" db="EMBL/GenBank/DDBJ databases">
        <title>Insights into the chromosomal genome structure of Flemingia macrophylla.</title>
        <authorList>
            <person name="Ding Y."/>
            <person name="Zhao Y."/>
            <person name="Bi W."/>
            <person name="Wu M."/>
            <person name="Zhao G."/>
            <person name="Gong Y."/>
            <person name="Li W."/>
            <person name="Zhang P."/>
        </authorList>
    </citation>
    <scope>NUCLEOTIDE SEQUENCE [LARGE SCALE GENOMIC DNA]</scope>
    <source>
        <strain evidence="1">DYQJB</strain>
        <tissue evidence="1">Leaf</tissue>
    </source>
</reference>
<organism evidence="1 2">
    <name type="scientific">Flemingia macrophylla</name>
    <dbReference type="NCBI Taxonomy" id="520843"/>
    <lineage>
        <taxon>Eukaryota</taxon>
        <taxon>Viridiplantae</taxon>
        <taxon>Streptophyta</taxon>
        <taxon>Embryophyta</taxon>
        <taxon>Tracheophyta</taxon>
        <taxon>Spermatophyta</taxon>
        <taxon>Magnoliopsida</taxon>
        <taxon>eudicotyledons</taxon>
        <taxon>Gunneridae</taxon>
        <taxon>Pentapetalae</taxon>
        <taxon>rosids</taxon>
        <taxon>fabids</taxon>
        <taxon>Fabales</taxon>
        <taxon>Fabaceae</taxon>
        <taxon>Papilionoideae</taxon>
        <taxon>50 kb inversion clade</taxon>
        <taxon>NPAAA clade</taxon>
        <taxon>indigoferoid/millettioid clade</taxon>
        <taxon>Phaseoleae</taxon>
        <taxon>Flemingia</taxon>
    </lineage>
</organism>
<sequence length="65" mass="7604">MDDQPKDGFKHIDKLQSIFHRWENTANVGERSRLSKEVIAGCESIERQAASDWYLKDLQPYPQLI</sequence>
<comment type="caution">
    <text evidence="1">The sequence shown here is derived from an EMBL/GenBank/DDBJ whole genome shotgun (WGS) entry which is preliminary data.</text>
</comment>
<keyword evidence="2" id="KW-1185">Reference proteome</keyword>